<accession>A0AAV5S860</accession>
<comment type="caution">
    <text evidence="2">The sequence shown here is derived from an EMBL/GenBank/DDBJ whole genome shotgun (WGS) entry which is preliminary data.</text>
</comment>
<evidence type="ECO:0000256" key="1">
    <source>
        <dbReference type="SAM" id="MobiDB-lite"/>
    </source>
</evidence>
<protein>
    <submittedName>
        <fullName evidence="2">Uncharacterized protein</fullName>
    </submittedName>
</protein>
<evidence type="ECO:0000313" key="3">
    <source>
        <dbReference type="Proteomes" id="UP001432027"/>
    </source>
</evidence>
<dbReference type="EMBL" id="BTSX01000001">
    <property type="protein sequence ID" value="GMS78589.1"/>
    <property type="molecule type" value="Genomic_DNA"/>
</dbReference>
<keyword evidence="3" id="KW-1185">Reference proteome</keyword>
<proteinExistence type="predicted"/>
<dbReference type="AlphaFoldDB" id="A0AAV5S860"/>
<evidence type="ECO:0000313" key="2">
    <source>
        <dbReference type="EMBL" id="GMS78589.1"/>
    </source>
</evidence>
<gene>
    <name evidence="2" type="ORF">PENTCL1PPCAC_764</name>
</gene>
<dbReference type="Proteomes" id="UP001432027">
    <property type="component" value="Unassembled WGS sequence"/>
</dbReference>
<sequence>PLPHSNASHWQQRRGLHVCRCLINCISPTGELFRSSRQSLLCLLPLLPSHHLNQCDNRLLPGSVLPAPPIHDDGQGGDGGVLLPSCEIR</sequence>
<feature type="region of interest" description="Disordered" evidence="1">
    <location>
        <begin position="66"/>
        <end position="89"/>
    </location>
</feature>
<name>A0AAV5S860_9BILA</name>
<organism evidence="2 3">
    <name type="scientific">Pristionchus entomophagus</name>
    <dbReference type="NCBI Taxonomy" id="358040"/>
    <lineage>
        <taxon>Eukaryota</taxon>
        <taxon>Metazoa</taxon>
        <taxon>Ecdysozoa</taxon>
        <taxon>Nematoda</taxon>
        <taxon>Chromadorea</taxon>
        <taxon>Rhabditida</taxon>
        <taxon>Rhabditina</taxon>
        <taxon>Diplogasteromorpha</taxon>
        <taxon>Diplogasteroidea</taxon>
        <taxon>Neodiplogasteridae</taxon>
        <taxon>Pristionchus</taxon>
    </lineage>
</organism>
<reference evidence="2" key="1">
    <citation type="submission" date="2023-10" db="EMBL/GenBank/DDBJ databases">
        <title>Genome assembly of Pristionchus species.</title>
        <authorList>
            <person name="Yoshida K."/>
            <person name="Sommer R.J."/>
        </authorList>
    </citation>
    <scope>NUCLEOTIDE SEQUENCE</scope>
    <source>
        <strain evidence="2">RS0144</strain>
    </source>
</reference>
<feature type="non-terminal residue" evidence="2">
    <location>
        <position position="1"/>
    </location>
</feature>